<gene>
    <name evidence="1" type="ORF">GXW79_10365</name>
</gene>
<dbReference type="EMBL" id="JAAEDH010000010">
    <property type="protein sequence ID" value="MBR0655487.1"/>
    <property type="molecule type" value="Genomic_DNA"/>
</dbReference>
<evidence type="ECO:0008006" key="3">
    <source>
        <dbReference type="Google" id="ProtNLM"/>
    </source>
</evidence>
<evidence type="ECO:0000313" key="2">
    <source>
        <dbReference type="Proteomes" id="UP001196068"/>
    </source>
</evidence>
<dbReference type="Gene3D" id="3.40.50.2300">
    <property type="match status" value="2"/>
</dbReference>
<dbReference type="CDD" id="cd06325">
    <property type="entry name" value="PBP1_ABC_unchar_transporter"/>
    <property type="match status" value="1"/>
</dbReference>
<name>A0AAF1JX94_9PROT</name>
<comment type="caution">
    <text evidence="1">The sequence shown here is derived from an EMBL/GenBank/DDBJ whole genome shotgun (WGS) entry which is preliminary data.</text>
</comment>
<dbReference type="RefSeq" id="WP_211874323.1">
    <property type="nucleotide sequence ID" value="NZ_JAAEDH010000010.1"/>
</dbReference>
<dbReference type="Proteomes" id="UP001196068">
    <property type="component" value="Unassembled WGS sequence"/>
</dbReference>
<dbReference type="PANTHER" id="PTHR35271:SF1">
    <property type="entry name" value="ABC TRANSPORTER, SUBSTRATE-BINDING LIPOPROTEIN"/>
    <property type="match status" value="1"/>
</dbReference>
<dbReference type="PANTHER" id="PTHR35271">
    <property type="entry name" value="ABC TRANSPORTER, SUBSTRATE-BINDING LIPOPROTEIN-RELATED"/>
    <property type="match status" value="1"/>
</dbReference>
<dbReference type="AlphaFoldDB" id="A0AAF1JX94"/>
<reference evidence="1" key="1">
    <citation type="submission" date="2020-01" db="EMBL/GenBank/DDBJ databases">
        <authorList>
            <person name="Rat A."/>
        </authorList>
    </citation>
    <scope>NUCLEOTIDE SEQUENCE</scope>
    <source>
        <strain evidence="1">LMG 28251</strain>
    </source>
</reference>
<evidence type="ECO:0000313" key="1">
    <source>
        <dbReference type="EMBL" id="MBR0655487.1"/>
    </source>
</evidence>
<proteinExistence type="predicted"/>
<keyword evidence="2" id="KW-1185">Reference proteome</keyword>
<protein>
    <recommendedName>
        <fullName evidence="3">ABC transporter substrate-binding protein</fullName>
    </recommendedName>
</protein>
<dbReference type="Pfam" id="PF04392">
    <property type="entry name" value="ABC_sub_bind"/>
    <property type="match status" value="1"/>
</dbReference>
<sequence>MKNSSALPKTGSVARIGVLLTDDAAHPNYAALRDGLEALGLIDGKTIAIEARFAEGRLDRLPRLAAELAALPVDIIAAVGAVHCRVAQQVASHLPIIFAVVVDPVAVGLVANAERPGGNATGVTNFDPSQAREELLLLRKVIPNLQRIAILGDGGAPDALPRAACAAAKALGMQAQLHLPRSPEDLESVFSAMRDAGADALVALGVPIVNTHGAYIAASARAARLPTIIARDGARFGPLLAHGTSFATAVRRMSEMIDRVLKGERPGEIPVARVFEPELVVNLAVAREIGVTIPPELGARAVQGIT</sequence>
<reference evidence="1" key="2">
    <citation type="journal article" date="2021" name="Syst. Appl. Microbiol.">
        <title>Roseomonas hellenica sp. nov., isolated from roots of wild-growing Alkanna tinctoria.</title>
        <authorList>
            <person name="Rat A."/>
            <person name="Naranjo H.D."/>
            <person name="Lebbe L."/>
            <person name="Cnockaert M."/>
            <person name="Krigas N."/>
            <person name="Grigoriadou K."/>
            <person name="Maloupa E."/>
            <person name="Willems A."/>
        </authorList>
    </citation>
    <scope>NUCLEOTIDE SEQUENCE</scope>
    <source>
        <strain evidence="1">LMG 28251</strain>
    </source>
</reference>
<dbReference type="InterPro" id="IPR007487">
    <property type="entry name" value="ABC_transpt-TYRBP-like"/>
</dbReference>
<organism evidence="1 2">
    <name type="scientific">Plastoroseomonas arctica</name>
    <dbReference type="NCBI Taxonomy" id="1509237"/>
    <lineage>
        <taxon>Bacteria</taxon>
        <taxon>Pseudomonadati</taxon>
        <taxon>Pseudomonadota</taxon>
        <taxon>Alphaproteobacteria</taxon>
        <taxon>Acetobacterales</taxon>
        <taxon>Acetobacteraceae</taxon>
        <taxon>Plastoroseomonas</taxon>
    </lineage>
</organism>
<accession>A0AAF1JX94</accession>